<dbReference type="PANTHER" id="PTHR30619:SF1">
    <property type="entry name" value="RECOMBINATION PROTEIN 2"/>
    <property type="match status" value="1"/>
</dbReference>
<dbReference type="SUPFAM" id="SSF56281">
    <property type="entry name" value="Metallo-hydrolase/oxidoreductase"/>
    <property type="match status" value="1"/>
</dbReference>
<feature type="transmembrane region" description="Helical" evidence="2">
    <location>
        <begin position="7"/>
        <end position="26"/>
    </location>
</feature>
<keyword evidence="2" id="KW-0812">Transmembrane</keyword>
<evidence type="ECO:0000313" key="3">
    <source>
        <dbReference type="EMBL" id="CAG4995156.1"/>
    </source>
</evidence>
<evidence type="ECO:0000256" key="2">
    <source>
        <dbReference type="SAM" id="Phobius"/>
    </source>
</evidence>
<dbReference type="Proteomes" id="UP000680038">
    <property type="component" value="Unassembled WGS sequence"/>
</dbReference>
<evidence type="ECO:0000313" key="4">
    <source>
        <dbReference type="Proteomes" id="UP000680038"/>
    </source>
</evidence>
<evidence type="ECO:0008006" key="5">
    <source>
        <dbReference type="Google" id="ProtNLM"/>
    </source>
</evidence>
<keyword evidence="2" id="KW-0472">Membrane</keyword>
<accession>A0A916JAA6</accession>
<dbReference type="EMBL" id="CAJRAF010000001">
    <property type="protein sequence ID" value="CAG4995156.1"/>
    <property type="molecule type" value="Genomic_DNA"/>
</dbReference>
<dbReference type="AlphaFoldDB" id="A0A916JAA6"/>
<gene>
    <name evidence="3" type="ORF">DYBT9275_01564</name>
</gene>
<proteinExistence type="predicted"/>
<keyword evidence="4" id="KW-1185">Reference proteome</keyword>
<dbReference type="InterPro" id="IPR052159">
    <property type="entry name" value="Competence_DNA_uptake"/>
</dbReference>
<comment type="caution">
    <text evidence="3">The sequence shown here is derived from an EMBL/GenBank/DDBJ whole genome shotgun (WGS) entry which is preliminary data.</text>
</comment>
<protein>
    <recommendedName>
        <fullName evidence="5">Metal-dependent hydrolase, beta-lactamase superfamily II</fullName>
    </recommendedName>
</protein>
<evidence type="ECO:0000256" key="1">
    <source>
        <dbReference type="SAM" id="MobiDB-lite"/>
    </source>
</evidence>
<dbReference type="Gene3D" id="3.60.15.10">
    <property type="entry name" value="Ribonuclease Z/Hydroxyacylglutathione hydrolase-like"/>
    <property type="match status" value="1"/>
</dbReference>
<dbReference type="InterPro" id="IPR036866">
    <property type="entry name" value="RibonucZ/Hydroxyglut_hydro"/>
</dbReference>
<name>A0A916JAA6_9BACT</name>
<reference evidence="3" key="1">
    <citation type="submission" date="2021-04" db="EMBL/GenBank/DDBJ databases">
        <authorList>
            <person name="Rodrigo-Torres L."/>
            <person name="Arahal R. D."/>
            <person name="Lucena T."/>
        </authorList>
    </citation>
    <scope>NUCLEOTIDE SEQUENCE</scope>
    <source>
        <strain evidence="3">CECT 9275</strain>
    </source>
</reference>
<feature type="region of interest" description="Disordered" evidence="1">
    <location>
        <begin position="74"/>
        <end position="93"/>
    </location>
</feature>
<keyword evidence="2" id="KW-1133">Transmembrane helix</keyword>
<organism evidence="3 4">
    <name type="scientific">Dyadobacter helix</name>
    <dbReference type="NCBI Taxonomy" id="2822344"/>
    <lineage>
        <taxon>Bacteria</taxon>
        <taxon>Pseudomonadati</taxon>
        <taxon>Bacteroidota</taxon>
        <taxon>Cytophagia</taxon>
        <taxon>Cytophagales</taxon>
        <taxon>Spirosomataceae</taxon>
        <taxon>Dyadobacter</taxon>
    </lineage>
</organism>
<sequence>MHLKYNFLISSILTNVLFIFISASAYSQKAGETLPAWKEGEMDIHHINTGRGNATFFILPDGTTLLIDAGALDPTDPRTQSARNTAAVPGPEKQPGEWIARYISKVMTMSSLPPKLDYAQLTHFHDDHMGMPSSISKMADQGGFKLAGITEVAAYLPIDKIIDRGWPAYAYPSPLKDEVMTNYKIFVNWQRKNKSTVFEQSKPGRNDQIVLLRNKTKFDDHFEVRNIIANGELWTGLGTTTKKLFPDLKSLAPGQYPSENMCSIGVRISYGKFDYFSGGDMPGVLRFGAPLWNDVETPVSKIVGPVDAHILDHHGNRDSQNDALLASLRPRIVVIPVWSSDHPGHDVLDRLYSQQIYQGERDIFATDMLEANKLVIGELLNKLKSDKGHIVIRVAPGGETYQVIILNDSNENLSVKAVHGPYQAR</sequence>
<dbReference type="PANTHER" id="PTHR30619">
    <property type="entry name" value="DNA INTERNALIZATION/COMPETENCE PROTEIN COMEC/REC2"/>
    <property type="match status" value="1"/>
</dbReference>